<proteinExistence type="predicted"/>
<keyword evidence="2" id="KW-1185">Reference proteome</keyword>
<evidence type="ECO:0000313" key="2">
    <source>
        <dbReference type="Proteomes" id="UP000499080"/>
    </source>
</evidence>
<name>A0A4Y2TRF6_ARAVE</name>
<sequence length="235" mass="26413">MSGGKSSCPTKFPVELNDASTKHIDVDRLIVQYGKAELKTLDPSAVEEFFPHAKELSIVRKRTDGYVDAMLDLAIQIEKQTDPRGISRTVNGVMNKNSGAVVLSTLNNSTQARKFLNIPGLKNRIGSEDSALKQLSRPPSDHVQTFKTHSSYYRNTHENNGVFRQENHAEKVREKRNDDAIEDGIMTKNENSMYERGSRSSILPQNKENASFLAILKNVMKARDVKLQSFSVKFN</sequence>
<dbReference type="EMBL" id="BGPR01030039">
    <property type="protein sequence ID" value="GBO02264.1"/>
    <property type="molecule type" value="Genomic_DNA"/>
</dbReference>
<dbReference type="AlphaFoldDB" id="A0A4Y2TRF6"/>
<comment type="caution">
    <text evidence="1">The sequence shown here is derived from an EMBL/GenBank/DDBJ whole genome shotgun (WGS) entry which is preliminary data.</text>
</comment>
<dbReference type="OrthoDB" id="6428855at2759"/>
<dbReference type="Proteomes" id="UP000499080">
    <property type="component" value="Unassembled WGS sequence"/>
</dbReference>
<gene>
    <name evidence="1" type="ORF">AVEN_260024_1</name>
</gene>
<reference evidence="1 2" key="1">
    <citation type="journal article" date="2019" name="Sci. Rep.">
        <title>Orb-weaving spider Araneus ventricosus genome elucidates the spidroin gene catalogue.</title>
        <authorList>
            <person name="Kono N."/>
            <person name="Nakamura H."/>
            <person name="Ohtoshi R."/>
            <person name="Moran D.A.P."/>
            <person name="Shinohara A."/>
            <person name="Yoshida Y."/>
            <person name="Fujiwara M."/>
            <person name="Mori M."/>
            <person name="Tomita M."/>
            <person name="Arakawa K."/>
        </authorList>
    </citation>
    <scope>NUCLEOTIDE SEQUENCE [LARGE SCALE GENOMIC DNA]</scope>
</reference>
<accession>A0A4Y2TRF6</accession>
<protein>
    <submittedName>
        <fullName evidence="1">Uncharacterized protein</fullName>
    </submittedName>
</protein>
<evidence type="ECO:0000313" key="1">
    <source>
        <dbReference type="EMBL" id="GBO02264.1"/>
    </source>
</evidence>
<organism evidence="1 2">
    <name type="scientific">Araneus ventricosus</name>
    <name type="common">Orbweaver spider</name>
    <name type="synonym">Epeira ventricosa</name>
    <dbReference type="NCBI Taxonomy" id="182803"/>
    <lineage>
        <taxon>Eukaryota</taxon>
        <taxon>Metazoa</taxon>
        <taxon>Ecdysozoa</taxon>
        <taxon>Arthropoda</taxon>
        <taxon>Chelicerata</taxon>
        <taxon>Arachnida</taxon>
        <taxon>Araneae</taxon>
        <taxon>Araneomorphae</taxon>
        <taxon>Entelegynae</taxon>
        <taxon>Araneoidea</taxon>
        <taxon>Araneidae</taxon>
        <taxon>Araneus</taxon>
    </lineage>
</organism>